<protein>
    <submittedName>
        <fullName evidence="1">Uncharacterized protein</fullName>
    </submittedName>
</protein>
<dbReference type="Proteomes" id="UP000720189">
    <property type="component" value="Unassembled WGS sequence"/>
</dbReference>
<comment type="caution">
    <text evidence="1">The sequence shown here is derived from an EMBL/GenBank/DDBJ whole genome shotgun (WGS) entry which is preliminary data.</text>
</comment>
<organism evidence="1 2">
    <name type="scientific">Fusarium redolens</name>
    <dbReference type="NCBI Taxonomy" id="48865"/>
    <lineage>
        <taxon>Eukaryota</taxon>
        <taxon>Fungi</taxon>
        <taxon>Dikarya</taxon>
        <taxon>Ascomycota</taxon>
        <taxon>Pezizomycotina</taxon>
        <taxon>Sordariomycetes</taxon>
        <taxon>Hypocreomycetidae</taxon>
        <taxon>Hypocreales</taxon>
        <taxon>Nectriaceae</taxon>
        <taxon>Fusarium</taxon>
        <taxon>Fusarium redolens species complex</taxon>
    </lineage>
</organism>
<keyword evidence="2" id="KW-1185">Reference proteome</keyword>
<proteinExistence type="predicted"/>
<evidence type="ECO:0000313" key="2">
    <source>
        <dbReference type="Proteomes" id="UP000720189"/>
    </source>
</evidence>
<accession>A0A9P9HLR4</accession>
<name>A0A9P9HLR4_FUSRE</name>
<dbReference type="RefSeq" id="XP_046052389.1">
    <property type="nucleotide sequence ID" value="XM_046192352.1"/>
</dbReference>
<dbReference type="AlphaFoldDB" id="A0A9P9HLR4"/>
<sequence length="53" mass="6258">MVHNLHTMEQQLTTQLSLIRSMDPFQMLSILCHSHEDKMFLSVPIQVKHLTLR</sequence>
<reference evidence="1" key="1">
    <citation type="journal article" date="2021" name="Nat. Commun.">
        <title>Genetic determinants of endophytism in the Arabidopsis root mycobiome.</title>
        <authorList>
            <person name="Mesny F."/>
            <person name="Miyauchi S."/>
            <person name="Thiergart T."/>
            <person name="Pickel B."/>
            <person name="Atanasova L."/>
            <person name="Karlsson M."/>
            <person name="Huettel B."/>
            <person name="Barry K.W."/>
            <person name="Haridas S."/>
            <person name="Chen C."/>
            <person name="Bauer D."/>
            <person name="Andreopoulos W."/>
            <person name="Pangilinan J."/>
            <person name="LaButti K."/>
            <person name="Riley R."/>
            <person name="Lipzen A."/>
            <person name="Clum A."/>
            <person name="Drula E."/>
            <person name="Henrissat B."/>
            <person name="Kohler A."/>
            <person name="Grigoriev I.V."/>
            <person name="Martin F.M."/>
            <person name="Hacquard S."/>
        </authorList>
    </citation>
    <scope>NUCLEOTIDE SEQUENCE</scope>
    <source>
        <strain evidence="1">MPI-CAGE-AT-0023</strain>
    </source>
</reference>
<dbReference type="GeneID" id="70222306"/>
<evidence type="ECO:0000313" key="1">
    <source>
        <dbReference type="EMBL" id="KAH7259681.1"/>
    </source>
</evidence>
<dbReference type="EMBL" id="JAGMUX010000005">
    <property type="protein sequence ID" value="KAH7259681.1"/>
    <property type="molecule type" value="Genomic_DNA"/>
</dbReference>
<gene>
    <name evidence="1" type="ORF">BKA55DRAFT_563025</name>
</gene>